<sequence length="164" mass="18133">MKISCAALLLVFGTATAFTCTPPPASTRVRLFGTATAATPAASDSIEAHNEIFYQAVKKAQGGAGTLTSADLKEYDRMATELENVEGCSFEEELCDKEIQDRMDVAEILRLKIELHLRLDYLKNANLFADDVKKEHDAEERKRFKAELIANRDKSSSDSGLSLW</sequence>
<dbReference type="AlphaFoldDB" id="A0A6U5PCC4"/>
<organism evidence="2">
    <name type="scientific">Grammatophora oceanica</name>
    <dbReference type="NCBI Taxonomy" id="210454"/>
    <lineage>
        <taxon>Eukaryota</taxon>
        <taxon>Sar</taxon>
        <taxon>Stramenopiles</taxon>
        <taxon>Ochrophyta</taxon>
        <taxon>Bacillariophyta</taxon>
        <taxon>Fragilariophyceae</taxon>
        <taxon>Fragilariophycidae</taxon>
        <taxon>Rhabdonematales</taxon>
        <taxon>Grammatophoraceae</taxon>
        <taxon>Grammatophora</taxon>
    </lineage>
</organism>
<gene>
    <name evidence="2" type="ORF">GOCE00092_LOCUS24063</name>
    <name evidence="3" type="ORF">GOCE00092_LOCUS24064</name>
</gene>
<feature type="signal peptide" evidence="1">
    <location>
        <begin position="1"/>
        <end position="17"/>
    </location>
</feature>
<accession>A0A6U5PCC4</accession>
<name>A0A6U5PCC4_9STRA</name>
<keyword evidence="1" id="KW-0732">Signal</keyword>
<proteinExistence type="predicted"/>
<dbReference type="EMBL" id="HBGK01045745">
    <property type="protein sequence ID" value="CAD9305468.1"/>
    <property type="molecule type" value="Transcribed_RNA"/>
</dbReference>
<protein>
    <submittedName>
        <fullName evidence="2">Uncharacterized protein</fullName>
    </submittedName>
</protein>
<reference evidence="2" key="1">
    <citation type="submission" date="2021-01" db="EMBL/GenBank/DDBJ databases">
        <authorList>
            <person name="Corre E."/>
            <person name="Pelletier E."/>
            <person name="Niang G."/>
            <person name="Scheremetjew M."/>
            <person name="Finn R."/>
            <person name="Kale V."/>
            <person name="Holt S."/>
            <person name="Cochrane G."/>
            <person name="Meng A."/>
            <person name="Brown T."/>
            <person name="Cohen L."/>
        </authorList>
    </citation>
    <scope>NUCLEOTIDE SEQUENCE</scope>
    <source>
        <strain evidence="2">CCMP 410</strain>
    </source>
</reference>
<dbReference type="EMBL" id="HBGK01045746">
    <property type="protein sequence ID" value="CAD9305470.1"/>
    <property type="molecule type" value="Transcribed_RNA"/>
</dbReference>
<evidence type="ECO:0000313" key="3">
    <source>
        <dbReference type="EMBL" id="CAD9305470.1"/>
    </source>
</evidence>
<feature type="chain" id="PRO_5036192259" evidence="1">
    <location>
        <begin position="18"/>
        <end position="164"/>
    </location>
</feature>
<evidence type="ECO:0000256" key="1">
    <source>
        <dbReference type="SAM" id="SignalP"/>
    </source>
</evidence>
<evidence type="ECO:0000313" key="2">
    <source>
        <dbReference type="EMBL" id="CAD9305468.1"/>
    </source>
</evidence>